<gene>
    <name evidence="3" type="ORF">HLB40_06030</name>
</gene>
<dbReference type="EMBL" id="CP061079">
    <property type="protein sequence ID" value="QNR49061.1"/>
    <property type="molecule type" value="Genomic_DNA"/>
</dbReference>
<feature type="region of interest" description="Disordered" evidence="1">
    <location>
        <begin position="573"/>
        <end position="592"/>
    </location>
</feature>
<evidence type="ECO:0000313" key="3">
    <source>
        <dbReference type="EMBL" id="QNR49061.1"/>
    </source>
</evidence>
<evidence type="ECO:0000256" key="1">
    <source>
        <dbReference type="SAM" id="MobiDB-lite"/>
    </source>
</evidence>
<keyword evidence="2" id="KW-1133">Transmembrane helix</keyword>
<organism evidence="3 4">
    <name type="scientific">Pseudomonas chlororaphis</name>
    <dbReference type="NCBI Taxonomy" id="587753"/>
    <lineage>
        <taxon>Bacteria</taxon>
        <taxon>Pseudomonadati</taxon>
        <taxon>Pseudomonadota</taxon>
        <taxon>Gammaproteobacteria</taxon>
        <taxon>Pseudomonadales</taxon>
        <taxon>Pseudomonadaceae</taxon>
        <taxon>Pseudomonas</taxon>
    </lineage>
</organism>
<dbReference type="RefSeq" id="WP_101281896.1">
    <property type="nucleotide sequence ID" value="NZ_CP025309.1"/>
</dbReference>
<evidence type="ECO:0000256" key="2">
    <source>
        <dbReference type="SAM" id="Phobius"/>
    </source>
</evidence>
<evidence type="ECO:0000313" key="4">
    <source>
        <dbReference type="Proteomes" id="UP000516316"/>
    </source>
</evidence>
<keyword evidence="2" id="KW-0812">Transmembrane</keyword>
<accession>A0AAQ0AQY1</accession>
<keyword evidence="2" id="KW-0472">Membrane</keyword>
<name>A0AAQ0AQY1_9PSED</name>
<dbReference type="AlphaFoldDB" id="A0AAQ0AQY1"/>
<dbReference type="Proteomes" id="UP000516316">
    <property type="component" value="Chromosome"/>
</dbReference>
<proteinExistence type="predicted"/>
<feature type="compositionally biased region" description="Low complexity" evidence="1">
    <location>
        <begin position="574"/>
        <end position="592"/>
    </location>
</feature>
<protein>
    <submittedName>
        <fullName evidence="3">Phage tail protein</fullName>
    </submittedName>
</protein>
<feature type="transmembrane region" description="Helical" evidence="2">
    <location>
        <begin position="249"/>
        <end position="270"/>
    </location>
</feature>
<sequence>MANINQSLNQTSIKQRLSVTHVQTTVNMLVVMQGMQKLDAELGEVRSKVSNFKKSIEDSGLGGLDFSGLIKGGGLAAPFVAGVNSAIEFENQAARAKLVAQGIEPPKDVLGETGTNLKAFSDSVDDISQKFGSALLPAVNSVVTAVQPLLGFVAKVIESNPQLVQGLAAGALAFTAIRGAMTLASSAVTLFSSGLLASPIGLVALGIAVAAGLIVANWEPLSAFFVTLWASIKDAATQLMAGLRTVFGWTPLGMVIANWGSITGFFAGLWEQLKTMAASVVDFFKQVFSWTPLGLVIENWTPLSGLFSALWELLKALSVPAMDFLKGLFDWTPLGMVINNWGAISGFFASLWADLQGPAQRVKAFFIGLFDSSPLGMVVNNWGAISAYFASLWAGLQGPAQQVKDFFVRLFDTSPLGMVINNWGAISTYFDSIWATLKSAAQVIKDFFVTLFEWSPVGQVIANWQPISDVFAALWEVLKALAAPAIEFMRGMFEWSPLGQIIKNWEPITEWFSGLWQRLQAVIAPIRELFDGGFAGFVARVTGKVENLTEAQRQTNAEGKGALAPAFFGGGQPAPGSSALSGSLPQSSTSLLQQSAANNRTQLQGGLTVSFENAPAGLRTSAPQINQPGVALSSRVGYRSLSLGGSNELA</sequence>
<reference evidence="3 4" key="1">
    <citation type="submission" date="2020-09" db="EMBL/GenBank/DDBJ databases">
        <title>The Genome Sequence of Pseudomonas chlororaphis strain Qlu-1 - A phenazine-derivative-producing strain.</title>
        <authorList>
            <person name="Li L."/>
            <person name="Liu K."/>
        </authorList>
    </citation>
    <scope>NUCLEOTIDE SEQUENCE [LARGE SCALE GENOMIC DNA]</scope>
    <source>
        <strain evidence="4">qlu-1</strain>
    </source>
</reference>